<dbReference type="KEGG" id="phu:Phum_PHUM360560"/>
<dbReference type="VEuPathDB" id="VectorBase:PHUM360560"/>
<dbReference type="GeneID" id="8232136"/>
<dbReference type="Gene3D" id="3.40.50.2300">
    <property type="match status" value="1"/>
</dbReference>
<organism>
    <name type="scientific">Pediculus humanus subsp. corporis</name>
    <name type="common">Body louse</name>
    <dbReference type="NCBI Taxonomy" id="121224"/>
    <lineage>
        <taxon>Eukaryota</taxon>
        <taxon>Metazoa</taxon>
        <taxon>Ecdysozoa</taxon>
        <taxon>Arthropoda</taxon>
        <taxon>Hexapoda</taxon>
        <taxon>Insecta</taxon>
        <taxon>Pterygota</taxon>
        <taxon>Neoptera</taxon>
        <taxon>Paraneoptera</taxon>
        <taxon>Psocodea</taxon>
        <taxon>Troctomorpha</taxon>
        <taxon>Phthiraptera</taxon>
        <taxon>Anoplura</taxon>
        <taxon>Pediculidae</taxon>
        <taxon>Pediculus</taxon>
    </lineage>
</organism>
<dbReference type="InterPro" id="IPR028082">
    <property type="entry name" value="Peripla_BP_I"/>
</dbReference>
<protein>
    <recommendedName>
        <fullName evidence="4">Receptor ligand binding region domain-containing protein</fullName>
    </recommendedName>
</protein>
<dbReference type="HOGENOM" id="CLU_2239818_0_0_1"/>
<evidence type="ECO:0000313" key="2">
    <source>
        <dbReference type="EnsemblMetazoa" id="PHUM360560-PA"/>
    </source>
</evidence>
<reference evidence="1" key="2">
    <citation type="submission" date="2007-04" db="EMBL/GenBank/DDBJ databases">
        <title>The genome of the human body louse.</title>
        <authorList>
            <consortium name="The Human Body Louse Genome Consortium"/>
            <person name="Kirkness E."/>
            <person name="Walenz B."/>
            <person name="Hass B."/>
            <person name="Bruggner R."/>
            <person name="Strausberg R."/>
        </authorList>
    </citation>
    <scope>NUCLEOTIDE SEQUENCE</scope>
    <source>
        <strain evidence="1">USDA</strain>
    </source>
</reference>
<dbReference type="Proteomes" id="UP000009046">
    <property type="component" value="Unassembled WGS sequence"/>
</dbReference>
<evidence type="ECO:0000313" key="3">
    <source>
        <dbReference type="Proteomes" id="UP000009046"/>
    </source>
</evidence>
<dbReference type="EMBL" id="DS235366">
    <property type="protein sequence ID" value="EEB15296.1"/>
    <property type="molecule type" value="Genomic_DNA"/>
</dbReference>
<dbReference type="OrthoDB" id="302535at2759"/>
<evidence type="ECO:0000313" key="1">
    <source>
        <dbReference type="EMBL" id="EEB15296.1"/>
    </source>
</evidence>
<proteinExistence type="predicted"/>
<reference evidence="2" key="3">
    <citation type="submission" date="2020-05" db="UniProtKB">
        <authorList>
            <consortium name="EnsemblMetazoa"/>
        </authorList>
    </citation>
    <scope>IDENTIFICATION</scope>
    <source>
        <strain evidence="2">USDA</strain>
    </source>
</reference>
<dbReference type="SUPFAM" id="SSF53822">
    <property type="entry name" value="Periplasmic binding protein-like I"/>
    <property type="match status" value="1"/>
</dbReference>
<sequence length="105" mass="11469">MKYKSDKINKEKEKTTCRNLLSGSSPSIIPGIVQLAVIAPSDPNHEQALSKILPSIYLAVRSVSHPENGILPGWDIRVDYRDSNCSSTLGPLAAVEFYINKSVGE</sequence>
<name>E0VPJ0_PEDHC</name>
<dbReference type="eggNOG" id="ENOG502STE5">
    <property type="taxonomic scope" value="Eukaryota"/>
</dbReference>
<dbReference type="CTD" id="8232136"/>
<dbReference type="InParanoid" id="E0VPJ0"/>
<keyword evidence="3" id="KW-1185">Reference proteome</keyword>
<reference evidence="1" key="1">
    <citation type="submission" date="2007-04" db="EMBL/GenBank/DDBJ databases">
        <title>Annotation of Pediculus humanus corporis strain USDA.</title>
        <authorList>
            <person name="Kirkness E."/>
            <person name="Hannick L."/>
            <person name="Hass B."/>
            <person name="Bruggner R."/>
            <person name="Lawson D."/>
            <person name="Bidwell S."/>
            <person name="Joardar V."/>
            <person name="Caler E."/>
            <person name="Walenz B."/>
            <person name="Inman J."/>
            <person name="Schobel S."/>
            <person name="Galinsky K."/>
            <person name="Amedeo P."/>
            <person name="Strausberg R."/>
        </authorList>
    </citation>
    <scope>NUCLEOTIDE SEQUENCE</scope>
    <source>
        <strain evidence="1">USDA</strain>
    </source>
</reference>
<evidence type="ECO:0008006" key="4">
    <source>
        <dbReference type="Google" id="ProtNLM"/>
    </source>
</evidence>
<gene>
    <name evidence="2" type="primary">8232136</name>
    <name evidence="1" type="ORF">Phum_PHUM360560</name>
</gene>
<dbReference type="EMBL" id="AAZO01004192">
    <property type="status" value="NOT_ANNOTATED_CDS"/>
    <property type="molecule type" value="Genomic_DNA"/>
</dbReference>
<accession>E0VPJ0</accession>
<dbReference type="RefSeq" id="XP_002428034.1">
    <property type="nucleotide sequence ID" value="XM_002427989.1"/>
</dbReference>
<dbReference type="AlphaFoldDB" id="E0VPJ0"/>
<dbReference type="EnsemblMetazoa" id="PHUM360560-RA">
    <property type="protein sequence ID" value="PHUM360560-PA"/>
    <property type="gene ID" value="PHUM360560"/>
</dbReference>